<comment type="subcellular location">
    <subcellularLocation>
        <location evidence="7">Cytoplasm</location>
    </subcellularLocation>
</comment>
<evidence type="ECO:0000313" key="12">
    <source>
        <dbReference type="Proteomes" id="UP001268256"/>
    </source>
</evidence>
<evidence type="ECO:0000256" key="3">
    <source>
        <dbReference type="ARBA" id="ARBA00011424"/>
    </source>
</evidence>
<dbReference type="NCBIfam" id="NF001452">
    <property type="entry name" value="PRK00311.1"/>
    <property type="match status" value="1"/>
</dbReference>
<dbReference type="GO" id="GO:0005737">
    <property type="term" value="C:cytoplasm"/>
    <property type="evidence" value="ECO:0007669"/>
    <property type="project" value="UniProtKB-SubCell"/>
</dbReference>
<dbReference type="Pfam" id="PF02548">
    <property type="entry name" value="Pantoate_transf"/>
    <property type="match status" value="1"/>
</dbReference>
<evidence type="ECO:0000256" key="9">
    <source>
        <dbReference type="PIRSR" id="PIRSR000388-2"/>
    </source>
</evidence>
<evidence type="ECO:0000256" key="7">
    <source>
        <dbReference type="HAMAP-Rule" id="MF_00156"/>
    </source>
</evidence>
<feature type="binding site" evidence="7 10">
    <location>
        <position position="92"/>
    </location>
    <ligand>
        <name>Mg(2+)</name>
        <dbReference type="ChEBI" id="CHEBI:18420"/>
    </ligand>
</feature>
<evidence type="ECO:0000256" key="10">
    <source>
        <dbReference type="PIRSR" id="PIRSR000388-3"/>
    </source>
</evidence>
<dbReference type="Proteomes" id="UP001268256">
    <property type="component" value="Unassembled WGS sequence"/>
</dbReference>
<protein>
    <recommendedName>
        <fullName evidence="7">3-methyl-2-oxobutanoate hydroxymethyltransferase</fullName>
        <ecNumber evidence="7">2.1.2.11</ecNumber>
    </recommendedName>
    <alternativeName>
        <fullName evidence="7">Ketopantoate hydroxymethyltransferase</fullName>
        <shortName evidence="7">KPHMT</shortName>
    </alternativeName>
</protein>
<dbReference type="Gene3D" id="3.20.20.60">
    <property type="entry name" value="Phosphoenolpyruvate-binding domains"/>
    <property type="match status" value="1"/>
</dbReference>
<evidence type="ECO:0000256" key="4">
    <source>
        <dbReference type="ARBA" id="ARBA00022655"/>
    </source>
</evidence>
<keyword evidence="7" id="KW-0963">Cytoplasm</keyword>
<keyword evidence="7 10" id="KW-0479">Metal-binding</keyword>
<dbReference type="FunFam" id="3.20.20.60:FF:000003">
    <property type="entry name" value="3-methyl-2-oxobutanoate hydroxymethyltransferase"/>
    <property type="match status" value="1"/>
</dbReference>
<keyword evidence="7 10" id="KW-0460">Magnesium</keyword>
<keyword evidence="4 7" id="KW-0566">Pantothenate biosynthesis</keyword>
<comment type="catalytic activity">
    <reaction evidence="7">
        <text>(6R)-5,10-methylene-5,6,7,8-tetrahydrofolate + 3-methyl-2-oxobutanoate + H2O = 2-dehydropantoate + (6S)-5,6,7,8-tetrahydrofolate</text>
        <dbReference type="Rhea" id="RHEA:11824"/>
        <dbReference type="ChEBI" id="CHEBI:11561"/>
        <dbReference type="ChEBI" id="CHEBI:11851"/>
        <dbReference type="ChEBI" id="CHEBI:15377"/>
        <dbReference type="ChEBI" id="CHEBI:15636"/>
        <dbReference type="ChEBI" id="CHEBI:57453"/>
        <dbReference type="EC" id="2.1.2.11"/>
    </reaction>
</comment>
<dbReference type="EMBL" id="JAVMIP010000003">
    <property type="protein sequence ID" value="MDS3860322.1"/>
    <property type="molecule type" value="Genomic_DNA"/>
</dbReference>
<dbReference type="CDD" id="cd06557">
    <property type="entry name" value="KPHMT-like"/>
    <property type="match status" value="1"/>
</dbReference>
<feature type="binding site" evidence="7 10">
    <location>
        <position position="53"/>
    </location>
    <ligand>
        <name>Mg(2+)</name>
        <dbReference type="ChEBI" id="CHEBI:18420"/>
    </ligand>
</feature>
<feature type="binding site" evidence="7 9">
    <location>
        <position position="92"/>
    </location>
    <ligand>
        <name>3-methyl-2-oxobutanoate</name>
        <dbReference type="ChEBI" id="CHEBI:11851"/>
    </ligand>
</feature>
<accession>A0AAE4JZ06</accession>
<proteinExistence type="inferred from homology"/>
<comment type="caution">
    <text evidence="11">The sequence shown here is derived from an EMBL/GenBank/DDBJ whole genome shotgun (WGS) entry which is preliminary data.</text>
</comment>
<feature type="binding site" evidence="7 9">
    <location>
        <begin position="53"/>
        <end position="54"/>
    </location>
    <ligand>
        <name>3-methyl-2-oxobutanoate</name>
        <dbReference type="ChEBI" id="CHEBI:11851"/>
    </ligand>
</feature>
<organism evidence="11 12">
    <name type="scientific">Pseudocalidococcus azoricus BACA0444</name>
    <dbReference type="NCBI Taxonomy" id="2918990"/>
    <lineage>
        <taxon>Bacteria</taxon>
        <taxon>Bacillati</taxon>
        <taxon>Cyanobacteriota</taxon>
        <taxon>Cyanophyceae</taxon>
        <taxon>Acaryochloridales</taxon>
        <taxon>Thermosynechococcaceae</taxon>
        <taxon>Pseudocalidococcus</taxon>
        <taxon>Pseudocalidococcus azoricus</taxon>
    </lineage>
</organism>
<dbReference type="InterPro" id="IPR040442">
    <property type="entry name" value="Pyrv_kinase-like_dom_sf"/>
</dbReference>
<evidence type="ECO:0000256" key="1">
    <source>
        <dbReference type="ARBA" id="ARBA00005033"/>
    </source>
</evidence>
<evidence type="ECO:0000256" key="8">
    <source>
        <dbReference type="PIRSR" id="PIRSR000388-1"/>
    </source>
</evidence>
<dbReference type="SUPFAM" id="SSF51621">
    <property type="entry name" value="Phosphoenolpyruvate/pyruvate domain"/>
    <property type="match status" value="1"/>
</dbReference>
<dbReference type="EC" id="2.1.2.11" evidence="7"/>
<gene>
    <name evidence="7 11" type="primary">panB</name>
    <name evidence="11" type="ORF">RIF25_05825</name>
</gene>
<dbReference type="GO" id="GO:0000287">
    <property type="term" value="F:magnesium ion binding"/>
    <property type="evidence" value="ECO:0007669"/>
    <property type="project" value="TreeGrafter"/>
</dbReference>
<evidence type="ECO:0000256" key="2">
    <source>
        <dbReference type="ARBA" id="ARBA00008676"/>
    </source>
</evidence>
<dbReference type="HAMAP" id="MF_00156">
    <property type="entry name" value="PanB"/>
    <property type="match status" value="1"/>
</dbReference>
<comment type="subunit">
    <text evidence="3 7">Homodecamer; pentamer of dimers.</text>
</comment>
<dbReference type="PIRSF" id="PIRSF000388">
    <property type="entry name" value="Pantoate_hydroxy_MeTrfase"/>
    <property type="match status" value="1"/>
</dbReference>
<dbReference type="InterPro" id="IPR015813">
    <property type="entry name" value="Pyrv/PenolPyrv_kinase-like_dom"/>
</dbReference>
<evidence type="ECO:0000313" key="11">
    <source>
        <dbReference type="EMBL" id="MDS3860322.1"/>
    </source>
</evidence>
<dbReference type="GO" id="GO:0003864">
    <property type="term" value="F:3-methyl-2-oxobutanoate hydroxymethyltransferase activity"/>
    <property type="evidence" value="ECO:0007669"/>
    <property type="project" value="UniProtKB-UniRule"/>
</dbReference>
<dbReference type="PANTHER" id="PTHR20881">
    <property type="entry name" value="3-METHYL-2-OXOBUTANOATE HYDROXYMETHYLTRANSFERASE"/>
    <property type="match status" value="1"/>
</dbReference>
<feature type="active site" description="Proton acceptor" evidence="7 8">
    <location>
        <position position="192"/>
    </location>
</feature>
<keyword evidence="5 7" id="KW-0808">Transferase</keyword>
<evidence type="ECO:0000256" key="6">
    <source>
        <dbReference type="ARBA" id="ARBA00056497"/>
    </source>
</evidence>
<dbReference type="GO" id="GO:0015940">
    <property type="term" value="P:pantothenate biosynthetic process"/>
    <property type="evidence" value="ECO:0007669"/>
    <property type="project" value="UniProtKB-UniRule"/>
</dbReference>
<comment type="pathway">
    <text evidence="1 7">Cofactor biosynthesis; (R)-pantothenate biosynthesis; (R)-pantoate from 3-methyl-2-oxobutanoate: step 1/2.</text>
</comment>
<dbReference type="RefSeq" id="WP_322877599.1">
    <property type="nucleotide sequence ID" value="NZ_JAVMIP010000003.1"/>
</dbReference>
<name>A0AAE4JZ06_9CYAN</name>
<feature type="binding site" evidence="7 10">
    <location>
        <position position="124"/>
    </location>
    <ligand>
        <name>Mg(2+)</name>
        <dbReference type="ChEBI" id="CHEBI:18420"/>
    </ligand>
</feature>
<dbReference type="AlphaFoldDB" id="A0AAE4JZ06"/>
<keyword evidence="12" id="KW-1185">Reference proteome</keyword>
<comment type="function">
    <text evidence="6 7">Catalyzes the reversible reaction in which hydroxymethyl group from 5,10-methylenetetrahydrofolate is transferred onto alpha-ketoisovalerate to form ketopantoate.</text>
</comment>
<reference evidence="12" key="1">
    <citation type="submission" date="2023-07" db="EMBL/GenBank/DDBJ databases">
        <authorList>
            <person name="Luz R."/>
            <person name="Cordeiro R."/>
            <person name="Fonseca A."/>
            <person name="Goncalves V."/>
        </authorList>
    </citation>
    <scope>NUCLEOTIDE SEQUENCE [LARGE SCALE GENOMIC DNA]</scope>
    <source>
        <strain evidence="12">BACA0444</strain>
    </source>
</reference>
<dbReference type="NCBIfam" id="TIGR00222">
    <property type="entry name" value="panB"/>
    <property type="match status" value="1"/>
</dbReference>
<sequence length="269" mass="28558">MASEQPVTSRPVTIPQLQHWKQQGRPITMLTAWDFLLAEILDRAGVDVILVGDSLGMVALGYPTTLPVTLDQMVHHSQAVRRGVKRALLVADLPCLSYQQSSTQALQSAGRLLQEAGVQAVKLEGAYPSAIRAVTILVEVGIPVLGHVGLTPQAIHQLGSFRQQGQSAAAADAIIRDALALEAAGVFGIILEHIPADLAEVMTQKLRVPTIGIGAGPHCDGQVLVTADLLGLSAQSPPFAPAYAHLRGTIHQAVTAYCQDVQQNRFGQT</sequence>
<dbReference type="PANTHER" id="PTHR20881:SF0">
    <property type="entry name" value="3-METHYL-2-OXOBUTANOATE HYDROXYMETHYLTRANSFERASE"/>
    <property type="match status" value="1"/>
</dbReference>
<dbReference type="InterPro" id="IPR003700">
    <property type="entry name" value="Pantoate_hydroxy_MeTrfase"/>
</dbReference>
<comment type="cofactor">
    <cofactor evidence="7 10">
        <name>Mg(2+)</name>
        <dbReference type="ChEBI" id="CHEBI:18420"/>
    </cofactor>
    <text evidence="7 10">Binds 1 Mg(2+) ion per subunit.</text>
</comment>
<feature type="binding site" evidence="7 9">
    <location>
        <position position="122"/>
    </location>
    <ligand>
        <name>3-methyl-2-oxobutanoate</name>
        <dbReference type="ChEBI" id="CHEBI:11851"/>
    </ligand>
</feature>
<comment type="similarity">
    <text evidence="2 7">Belongs to the PanB family.</text>
</comment>
<evidence type="ECO:0000256" key="5">
    <source>
        <dbReference type="ARBA" id="ARBA00022679"/>
    </source>
</evidence>